<reference evidence="7" key="1">
    <citation type="submission" date="2018-05" db="EMBL/GenBank/DDBJ databases">
        <authorList>
            <person name="Li X."/>
        </authorList>
    </citation>
    <scope>NUCLEOTIDE SEQUENCE [LARGE SCALE GENOMIC DNA]</scope>
    <source>
        <strain evidence="7">HKS-05</strain>
    </source>
</reference>
<evidence type="ECO:0000256" key="1">
    <source>
        <dbReference type="ARBA" id="ARBA00023015"/>
    </source>
</evidence>
<dbReference type="PANTHER" id="PTHR30136:SF24">
    <property type="entry name" value="HTH-TYPE TRANSCRIPTIONAL REPRESSOR ALLR"/>
    <property type="match status" value="1"/>
</dbReference>
<dbReference type="InterPro" id="IPR014757">
    <property type="entry name" value="Tscrpt_reg_IclR_C"/>
</dbReference>
<dbReference type="GO" id="GO:0003700">
    <property type="term" value="F:DNA-binding transcription factor activity"/>
    <property type="evidence" value="ECO:0007669"/>
    <property type="project" value="TreeGrafter"/>
</dbReference>
<keyword evidence="1" id="KW-0805">Transcription regulation</keyword>
<dbReference type="Proteomes" id="UP000249842">
    <property type="component" value="Unassembled WGS sequence"/>
</dbReference>
<evidence type="ECO:0000256" key="2">
    <source>
        <dbReference type="ARBA" id="ARBA00023125"/>
    </source>
</evidence>
<evidence type="ECO:0000313" key="7">
    <source>
        <dbReference type="Proteomes" id="UP000249842"/>
    </source>
</evidence>
<dbReference type="EMBL" id="QFYP01000001">
    <property type="protein sequence ID" value="RAK60720.1"/>
    <property type="molecule type" value="Genomic_DNA"/>
</dbReference>
<dbReference type="SUPFAM" id="SSF46785">
    <property type="entry name" value="Winged helix' DNA-binding domain"/>
    <property type="match status" value="1"/>
</dbReference>
<dbReference type="InterPro" id="IPR050707">
    <property type="entry name" value="HTH_MetabolicPath_Reg"/>
</dbReference>
<dbReference type="InterPro" id="IPR005471">
    <property type="entry name" value="Tscrpt_reg_IclR_N"/>
</dbReference>
<dbReference type="SUPFAM" id="SSF55781">
    <property type="entry name" value="GAF domain-like"/>
    <property type="match status" value="1"/>
</dbReference>
<dbReference type="Gene3D" id="1.10.10.10">
    <property type="entry name" value="Winged helix-like DNA-binding domain superfamily/Winged helix DNA-binding domain"/>
    <property type="match status" value="1"/>
</dbReference>
<dbReference type="GO" id="GO:0045892">
    <property type="term" value="P:negative regulation of DNA-templated transcription"/>
    <property type="evidence" value="ECO:0007669"/>
    <property type="project" value="TreeGrafter"/>
</dbReference>
<dbReference type="GO" id="GO:0003677">
    <property type="term" value="F:DNA binding"/>
    <property type="evidence" value="ECO:0007669"/>
    <property type="project" value="UniProtKB-KW"/>
</dbReference>
<organism evidence="6 7">
    <name type="scientific">Phenylobacterium hankyongense</name>
    <dbReference type="NCBI Taxonomy" id="1813876"/>
    <lineage>
        <taxon>Bacteria</taxon>
        <taxon>Pseudomonadati</taxon>
        <taxon>Pseudomonadota</taxon>
        <taxon>Alphaproteobacteria</taxon>
        <taxon>Caulobacterales</taxon>
        <taxon>Caulobacteraceae</taxon>
        <taxon>Phenylobacterium</taxon>
    </lineage>
</organism>
<evidence type="ECO:0000259" key="5">
    <source>
        <dbReference type="PROSITE" id="PS51078"/>
    </source>
</evidence>
<dbReference type="InterPro" id="IPR036388">
    <property type="entry name" value="WH-like_DNA-bd_sf"/>
</dbReference>
<evidence type="ECO:0000259" key="4">
    <source>
        <dbReference type="PROSITE" id="PS51077"/>
    </source>
</evidence>
<evidence type="ECO:0000256" key="3">
    <source>
        <dbReference type="ARBA" id="ARBA00023163"/>
    </source>
</evidence>
<dbReference type="InterPro" id="IPR029016">
    <property type="entry name" value="GAF-like_dom_sf"/>
</dbReference>
<protein>
    <submittedName>
        <fullName evidence="6">IclR family transcriptional regulator</fullName>
    </submittedName>
</protein>
<dbReference type="SMART" id="SM00346">
    <property type="entry name" value="HTH_ICLR"/>
    <property type="match status" value="1"/>
</dbReference>
<keyword evidence="3" id="KW-0804">Transcription</keyword>
<dbReference type="OrthoDB" id="6057486at2"/>
<comment type="caution">
    <text evidence="6">The sequence shown here is derived from an EMBL/GenBank/DDBJ whole genome shotgun (WGS) entry which is preliminary data.</text>
</comment>
<gene>
    <name evidence="6" type="ORF">DJ021_13335</name>
</gene>
<name>A0A328B019_9CAUL</name>
<evidence type="ECO:0000313" key="6">
    <source>
        <dbReference type="EMBL" id="RAK60720.1"/>
    </source>
</evidence>
<keyword evidence="2" id="KW-0238">DNA-binding</keyword>
<dbReference type="Pfam" id="PF09339">
    <property type="entry name" value="HTH_IclR"/>
    <property type="match status" value="1"/>
</dbReference>
<dbReference type="PANTHER" id="PTHR30136">
    <property type="entry name" value="HELIX-TURN-HELIX TRANSCRIPTIONAL REGULATOR, ICLR FAMILY"/>
    <property type="match status" value="1"/>
</dbReference>
<proteinExistence type="predicted"/>
<dbReference type="Pfam" id="PF01614">
    <property type="entry name" value="IclR_C"/>
    <property type="match status" value="1"/>
</dbReference>
<dbReference type="PROSITE" id="PS51078">
    <property type="entry name" value="ICLR_ED"/>
    <property type="match status" value="1"/>
</dbReference>
<sequence>MRNSGSIDEMAREPAPAPPAGAQTLLRGLDLLEAVMARPAALAELSTRLGLNRSTVHRLASALVERGYLKLVPRQGYTLGAKLLEMGFAAREQINLPRVARPFLEGLCELTGDAVHLGVLDGDKALYLDKLPGRRRIEIGSRVGERHPLCSTGLGKALLIDTAPEQWRAIFDAEAGRGKLDGAAFDTWAERMHGYAAGGYSFDLEENEDRIRCVGAPIRDGSGAIVGAISVSSVAQYMDDARMGELVGTVTDVAAAISRELGWRANGDGAQA</sequence>
<dbReference type="AlphaFoldDB" id="A0A328B019"/>
<dbReference type="RefSeq" id="WP_111458012.1">
    <property type="nucleotide sequence ID" value="NZ_QFYP01000001.1"/>
</dbReference>
<dbReference type="InterPro" id="IPR036390">
    <property type="entry name" value="WH_DNA-bd_sf"/>
</dbReference>
<feature type="domain" description="IclR-ED" evidence="5">
    <location>
        <begin position="82"/>
        <end position="263"/>
    </location>
</feature>
<feature type="domain" description="HTH iclR-type" evidence="4">
    <location>
        <begin position="22"/>
        <end position="81"/>
    </location>
</feature>
<dbReference type="Gene3D" id="3.30.450.40">
    <property type="match status" value="1"/>
</dbReference>
<dbReference type="PROSITE" id="PS51077">
    <property type="entry name" value="HTH_ICLR"/>
    <property type="match status" value="1"/>
</dbReference>
<accession>A0A328B019</accession>
<keyword evidence="7" id="KW-1185">Reference proteome</keyword>